<dbReference type="GO" id="GO:0005774">
    <property type="term" value="C:vacuolar membrane"/>
    <property type="evidence" value="ECO:0007669"/>
    <property type="project" value="TreeGrafter"/>
</dbReference>
<sequence>MQCKIASNNLTLDGLPVCVVSFLMKASSSRRRAPWEEAAAIHGGVDEVGEILPALGGKVNGMGSGTLNDGQHGHRKSNPGRRSPVAGRRSSAADPLTSGSERAPVFQPPLERNPTKKRHSWWWDSHISPKNSKWLAENLEEMDKQVKEMLQLIEEDGDSFAKKAQMYYQRRPMLITHVENFYRMYRALAERYDNVTGELRKNIPTRLQYQGSLTGSDSELQRSPSPSPEPQKSWTREQSPRAAGFDVFLSNKSNGSPSPASRKEPEDLASQSESDAKSEDGEDDGIAYTLHQRVLELEDELNAASQKLHDTNEKLEVLEEKNLRCHCDSKENGNSADQSATSEKLQSSQEEINNLKNSLEVLSEEHSRLLGQNKKLEAEIVNLKEEIASDRQQFEEKLCRSDAEIDKCRQELADASEKLLQEKSSNSSVTAELQETIESIRIKLEEVSEEKLLVENKFKELKEANSEAEKYNQELSHATEKLSEEKFRHEAEILALNQAIEDLKSKLESIAKEKSLLKSWFADLEQVVERGRRIFPE</sequence>
<organism evidence="5">
    <name type="scientific">Oryza punctata</name>
    <name type="common">Red rice</name>
    <dbReference type="NCBI Taxonomy" id="4537"/>
    <lineage>
        <taxon>Eukaryota</taxon>
        <taxon>Viridiplantae</taxon>
        <taxon>Streptophyta</taxon>
        <taxon>Embryophyta</taxon>
        <taxon>Tracheophyta</taxon>
        <taxon>Spermatophyta</taxon>
        <taxon>Magnoliopsida</taxon>
        <taxon>Liliopsida</taxon>
        <taxon>Poales</taxon>
        <taxon>Poaceae</taxon>
        <taxon>BOP clade</taxon>
        <taxon>Oryzoideae</taxon>
        <taxon>Oryzeae</taxon>
        <taxon>Oryzinae</taxon>
        <taxon>Oryza</taxon>
    </lineage>
</organism>
<dbReference type="AlphaFoldDB" id="A0A0E0JEJ6"/>
<reference evidence="5" key="2">
    <citation type="submission" date="2018-05" db="EMBL/GenBank/DDBJ databases">
        <title>OpunRS2 (Oryza punctata Reference Sequence Version 2).</title>
        <authorList>
            <person name="Zhang J."/>
            <person name="Kudrna D."/>
            <person name="Lee S."/>
            <person name="Talag J."/>
            <person name="Welchert J."/>
            <person name="Wing R.A."/>
        </authorList>
    </citation>
    <scope>NUCLEOTIDE SEQUENCE [LARGE SCALE GENOMIC DNA]</scope>
</reference>
<feature type="region of interest" description="Disordered" evidence="3">
    <location>
        <begin position="329"/>
        <end position="350"/>
    </location>
</feature>
<keyword evidence="1" id="KW-0175">Coiled coil</keyword>
<dbReference type="InterPro" id="IPR011684">
    <property type="entry name" value="NAB"/>
</dbReference>
<keyword evidence="6" id="KW-1185">Reference proteome</keyword>
<evidence type="ECO:0000259" key="4">
    <source>
        <dbReference type="PROSITE" id="PS51774"/>
    </source>
</evidence>
<name>A0A0E0JEJ6_ORYPU</name>
<dbReference type="GO" id="GO:0003779">
    <property type="term" value="F:actin binding"/>
    <property type="evidence" value="ECO:0007669"/>
    <property type="project" value="InterPro"/>
</dbReference>
<dbReference type="EnsemblPlants" id="OPUNC01G04160.1">
    <property type="protein sequence ID" value="OPUNC01G04160.1"/>
    <property type="gene ID" value="OPUNC01G04160"/>
</dbReference>
<reference evidence="5" key="1">
    <citation type="submission" date="2015-04" db="UniProtKB">
        <authorList>
            <consortium name="EnsemblPlants"/>
        </authorList>
    </citation>
    <scope>IDENTIFICATION</scope>
</reference>
<dbReference type="eggNOG" id="ENOG502QQTB">
    <property type="taxonomic scope" value="Eukaryota"/>
</dbReference>
<feature type="domain" description="NAB" evidence="4">
    <location>
        <begin position="119"/>
        <end position="199"/>
    </location>
</feature>
<feature type="compositionally biased region" description="Polar residues" evidence="3">
    <location>
        <begin position="250"/>
        <end position="259"/>
    </location>
</feature>
<dbReference type="InterPro" id="IPR051861">
    <property type="entry name" value="NET_actin-binding_domain"/>
</dbReference>
<evidence type="ECO:0000256" key="3">
    <source>
        <dbReference type="SAM" id="MobiDB-lite"/>
    </source>
</evidence>
<dbReference type="PANTHER" id="PTHR32258:SF5">
    <property type="entry name" value="OS01G0167900 PROTEIN"/>
    <property type="match status" value="1"/>
</dbReference>
<evidence type="ECO:0000256" key="2">
    <source>
        <dbReference type="ARBA" id="ARBA00038006"/>
    </source>
</evidence>
<feature type="compositionally biased region" description="Polar residues" evidence="3">
    <location>
        <begin position="213"/>
        <end position="233"/>
    </location>
</feature>
<protein>
    <recommendedName>
        <fullName evidence="4">NAB domain-containing protein</fullName>
    </recommendedName>
</protein>
<dbReference type="Proteomes" id="UP000026962">
    <property type="component" value="Chromosome 1"/>
</dbReference>
<feature type="region of interest" description="Disordered" evidence="3">
    <location>
        <begin position="213"/>
        <end position="283"/>
    </location>
</feature>
<comment type="similarity">
    <text evidence="2">Belongs to the NET family.</text>
</comment>
<accession>A0A0E0JEJ6</accession>
<dbReference type="OMA" id="NCSGYVR"/>
<proteinExistence type="inferred from homology"/>
<dbReference type="Gramene" id="OPUNC01G04160.1">
    <property type="protein sequence ID" value="OPUNC01G04160.1"/>
    <property type="gene ID" value="OPUNC01G04160"/>
</dbReference>
<feature type="compositionally biased region" description="Polar residues" evidence="3">
    <location>
        <begin position="332"/>
        <end position="350"/>
    </location>
</feature>
<dbReference type="PANTHER" id="PTHR32258">
    <property type="entry name" value="PROTEIN NETWORKED 4A"/>
    <property type="match status" value="1"/>
</dbReference>
<dbReference type="Pfam" id="PF07765">
    <property type="entry name" value="KIP1"/>
    <property type="match status" value="1"/>
</dbReference>
<evidence type="ECO:0000313" key="6">
    <source>
        <dbReference type="Proteomes" id="UP000026962"/>
    </source>
</evidence>
<evidence type="ECO:0000313" key="5">
    <source>
        <dbReference type="EnsemblPlants" id="OPUNC01G04160.1"/>
    </source>
</evidence>
<feature type="region of interest" description="Disordered" evidence="3">
    <location>
        <begin position="56"/>
        <end position="119"/>
    </location>
</feature>
<dbReference type="PROSITE" id="PS51774">
    <property type="entry name" value="NAB"/>
    <property type="match status" value="1"/>
</dbReference>
<evidence type="ECO:0000256" key="1">
    <source>
        <dbReference type="ARBA" id="ARBA00023054"/>
    </source>
</evidence>
<dbReference type="STRING" id="4537.A0A0E0JEJ6"/>